<dbReference type="EC" id="2.4.1.301" evidence="4"/>
<keyword evidence="4" id="KW-0808">Transferase</keyword>
<organism evidence="4 5">
    <name type="scientific">Stieleria bergensis</name>
    <dbReference type="NCBI Taxonomy" id="2528025"/>
    <lineage>
        <taxon>Bacteria</taxon>
        <taxon>Pseudomonadati</taxon>
        <taxon>Planctomycetota</taxon>
        <taxon>Planctomycetia</taxon>
        <taxon>Pirellulales</taxon>
        <taxon>Pirellulaceae</taxon>
        <taxon>Stieleria</taxon>
    </lineage>
</organism>
<dbReference type="Gene3D" id="3.40.50.2000">
    <property type="entry name" value="Glycogen Phosphorylase B"/>
    <property type="match status" value="2"/>
</dbReference>
<protein>
    <submittedName>
        <fullName evidence="4">Alpha-D-kanosaminyltransferase</fullName>
        <ecNumber evidence="4">2.4.1.301</ecNumber>
    </submittedName>
</protein>
<dbReference type="InterPro" id="IPR028098">
    <property type="entry name" value="Glyco_trans_4-like_N"/>
</dbReference>
<keyword evidence="4" id="KW-0328">Glycosyltransferase</keyword>
<reference evidence="4 5" key="1">
    <citation type="submission" date="2019-02" db="EMBL/GenBank/DDBJ databases">
        <title>Deep-cultivation of Planctomycetes and their phenomic and genomic characterization uncovers novel biology.</title>
        <authorList>
            <person name="Wiegand S."/>
            <person name="Jogler M."/>
            <person name="Boedeker C."/>
            <person name="Pinto D."/>
            <person name="Vollmers J."/>
            <person name="Rivas-Marin E."/>
            <person name="Kohn T."/>
            <person name="Peeters S.H."/>
            <person name="Heuer A."/>
            <person name="Rast P."/>
            <person name="Oberbeckmann S."/>
            <person name="Bunk B."/>
            <person name="Jeske O."/>
            <person name="Meyerdierks A."/>
            <person name="Storesund J.E."/>
            <person name="Kallscheuer N."/>
            <person name="Luecker S."/>
            <person name="Lage O.M."/>
            <person name="Pohl T."/>
            <person name="Merkel B.J."/>
            <person name="Hornburger P."/>
            <person name="Mueller R.-W."/>
            <person name="Bruemmer F."/>
            <person name="Labrenz M."/>
            <person name="Spormann A.M."/>
            <person name="Op den Camp H."/>
            <person name="Overmann J."/>
            <person name="Amann R."/>
            <person name="Jetten M.S.M."/>
            <person name="Mascher T."/>
            <person name="Medema M.H."/>
            <person name="Devos D.P."/>
            <person name="Kaster A.-K."/>
            <person name="Ovreas L."/>
            <person name="Rohde M."/>
            <person name="Galperin M.Y."/>
            <person name="Jogler C."/>
        </authorList>
    </citation>
    <scope>NUCLEOTIDE SEQUENCE [LARGE SCALE GENOMIC DNA]</scope>
    <source>
        <strain evidence="4 5">SV_7m_r</strain>
    </source>
</reference>
<gene>
    <name evidence="4" type="primary">kanE_2</name>
    <name evidence="4" type="ORF">SV7mr_28640</name>
</gene>
<accession>A0A517SW30</accession>
<keyword evidence="5" id="KW-1185">Reference proteome</keyword>
<dbReference type="AlphaFoldDB" id="A0A517SW30"/>
<evidence type="ECO:0000313" key="5">
    <source>
        <dbReference type="Proteomes" id="UP000315003"/>
    </source>
</evidence>
<dbReference type="Pfam" id="PF13439">
    <property type="entry name" value="Glyco_transf_4"/>
    <property type="match status" value="1"/>
</dbReference>
<proteinExistence type="predicted"/>
<evidence type="ECO:0000313" key="4">
    <source>
        <dbReference type="EMBL" id="QDT60344.1"/>
    </source>
</evidence>
<dbReference type="EMBL" id="CP036272">
    <property type="protein sequence ID" value="QDT60344.1"/>
    <property type="molecule type" value="Genomic_DNA"/>
</dbReference>
<dbReference type="PANTHER" id="PTHR12526">
    <property type="entry name" value="GLYCOSYLTRANSFERASE"/>
    <property type="match status" value="1"/>
</dbReference>
<feature type="domain" description="Glycosyl transferase family 1" evidence="2">
    <location>
        <begin position="275"/>
        <end position="440"/>
    </location>
</feature>
<sequence>MCATKNVESDIRFSKADRDEFIMIATTGTSRSPVWDRCPPERSTKQRAMPPNTRITVTPSPNVRRPQSSPPIVESPMMPSPTDLPLVLHPRVISGQGGGPEKTILNSPRFLEPLGYQAACLYLRDPHDDGFEIIRQRAGQTHAPLIEIDDFGLRDWKIVGRCKAAVEETLKRFSADDDFIWHGHDYKSNLIGLLLRKSFPKMQLVSTVHGWGQRTWKTPIYFAIDRWCLKRYQQVICVSQDLYQDCQKLGLPETRLSLIDNAIALGDYQVDYSQADAKQQLGLNEDAFLIAGVGRLSDEKGFDLLIQAIAELSQSGKNVALRIAGDGAFRDALQQQIDQLNLGNRIELLGFVADPRLLYQACDTFVLSSFREGLPNVLLEAMAMKRPVVSTRVAGIPKLVVDGDNGILIHSGDHKQIKDAVQIMLEDPETRQRIAASGYETVSSKFSFQVRMDKIAAIYKKLSTTPFDCP</sequence>
<dbReference type="PANTHER" id="PTHR12526:SF636">
    <property type="entry name" value="BLL3647 PROTEIN"/>
    <property type="match status" value="1"/>
</dbReference>
<dbReference type="SUPFAM" id="SSF53756">
    <property type="entry name" value="UDP-Glycosyltransferase/glycogen phosphorylase"/>
    <property type="match status" value="1"/>
</dbReference>
<dbReference type="Proteomes" id="UP000315003">
    <property type="component" value="Chromosome"/>
</dbReference>
<dbReference type="InterPro" id="IPR001296">
    <property type="entry name" value="Glyco_trans_1"/>
</dbReference>
<evidence type="ECO:0000259" key="2">
    <source>
        <dbReference type="Pfam" id="PF00534"/>
    </source>
</evidence>
<feature type="compositionally biased region" description="Polar residues" evidence="1">
    <location>
        <begin position="53"/>
        <end position="67"/>
    </location>
</feature>
<feature type="region of interest" description="Disordered" evidence="1">
    <location>
        <begin position="32"/>
        <end position="79"/>
    </location>
</feature>
<dbReference type="Pfam" id="PF00534">
    <property type="entry name" value="Glycos_transf_1"/>
    <property type="match status" value="1"/>
</dbReference>
<evidence type="ECO:0000259" key="3">
    <source>
        <dbReference type="Pfam" id="PF13439"/>
    </source>
</evidence>
<feature type="domain" description="Glycosyltransferase subfamily 4-like N-terminal" evidence="3">
    <location>
        <begin position="98"/>
        <end position="263"/>
    </location>
</feature>
<dbReference type="GO" id="GO:0016757">
    <property type="term" value="F:glycosyltransferase activity"/>
    <property type="evidence" value="ECO:0007669"/>
    <property type="project" value="UniProtKB-KW"/>
</dbReference>
<evidence type="ECO:0000256" key="1">
    <source>
        <dbReference type="SAM" id="MobiDB-lite"/>
    </source>
</evidence>
<name>A0A517SW30_9BACT</name>